<dbReference type="EMBL" id="ML119061">
    <property type="protein sequence ID" value="ROT35613.1"/>
    <property type="molecule type" value="Genomic_DNA"/>
</dbReference>
<reference evidence="2 3" key="1">
    <citation type="journal article" date="2018" name="Mol. Ecol.">
        <title>The obligate alkalophilic soda-lake fungus Sodiomyces alkalinus has shifted to a protein diet.</title>
        <authorList>
            <person name="Grum-Grzhimaylo A.A."/>
            <person name="Falkoski D.L."/>
            <person name="van den Heuvel J."/>
            <person name="Valero-Jimenez C.A."/>
            <person name="Min B."/>
            <person name="Choi I.G."/>
            <person name="Lipzen A."/>
            <person name="Daum C.G."/>
            <person name="Aanen D.K."/>
            <person name="Tsang A."/>
            <person name="Henrissat B."/>
            <person name="Bilanenko E.N."/>
            <person name="de Vries R.P."/>
            <person name="van Kan J.A.L."/>
            <person name="Grigoriev I.V."/>
            <person name="Debets A.J.M."/>
        </authorList>
    </citation>
    <scope>NUCLEOTIDE SEQUENCE [LARGE SCALE GENOMIC DNA]</scope>
    <source>
        <strain evidence="2 3">F11</strain>
    </source>
</reference>
<dbReference type="Proteomes" id="UP000272025">
    <property type="component" value="Unassembled WGS sequence"/>
</dbReference>
<evidence type="ECO:0000256" key="1">
    <source>
        <dbReference type="SAM" id="MobiDB-lite"/>
    </source>
</evidence>
<evidence type="ECO:0000313" key="3">
    <source>
        <dbReference type="Proteomes" id="UP000272025"/>
    </source>
</evidence>
<dbReference type="AlphaFoldDB" id="A0A3N2PM70"/>
<name>A0A3N2PM70_SODAK</name>
<protein>
    <submittedName>
        <fullName evidence="2">Uncharacterized protein</fullName>
    </submittedName>
</protein>
<accession>A0A3N2PM70</accession>
<keyword evidence="3" id="KW-1185">Reference proteome</keyword>
<feature type="region of interest" description="Disordered" evidence="1">
    <location>
        <begin position="182"/>
        <end position="203"/>
    </location>
</feature>
<feature type="compositionally biased region" description="Basic and acidic residues" evidence="1">
    <location>
        <begin position="293"/>
        <end position="319"/>
    </location>
</feature>
<organism evidence="2 3">
    <name type="scientific">Sodiomyces alkalinus (strain CBS 110278 / VKM F-3762 / F11)</name>
    <name type="common">Alkaliphilic filamentous fungus</name>
    <dbReference type="NCBI Taxonomy" id="1314773"/>
    <lineage>
        <taxon>Eukaryota</taxon>
        <taxon>Fungi</taxon>
        <taxon>Dikarya</taxon>
        <taxon>Ascomycota</taxon>
        <taxon>Pezizomycotina</taxon>
        <taxon>Sordariomycetes</taxon>
        <taxon>Hypocreomycetidae</taxon>
        <taxon>Glomerellales</taxon>
        <taxon>Plectosphaerellaceae</taxon>
        <taxon>Sodiomyces</taxon>
    </lineage>
</organism>
<sequence>MARLYEEILVVPGKRPLPGMALNIIKNVKARDRKILEILFDPEEKAFKILCESNHGAAASALVNNVVTEKLTLDGNAFQPHHTKLRLDEYDCVRFPEAFAEQPFRAMLNLSNNTGTPGTLASIMSNCGYDNAQQGCEMMEKITKALISCNMAGTTIYFGAKTQADLNSATCLFQFISEAPAKSSRSSNGSRTTRTPGIGFGRNMPGDIAAAIQLNRTNTPGPHSRWRDNAANRAVNPAVNRPVDSHVDRIKTSQIQVQTHPGSHGYPDIVETWVKPFHGAARATGTEPTPVQDRSDEATADSAKTDKLVDVPEPEHSVESDNLLVDRGQIPNIMDM</sequence>
<gene>
    <name evidence="2" type="ORF">SODALDRAFT_320908</name>
</gene>
<dbReference type="GeneID" id="39578054"/>
<dbReference type="RefSeq" id="XP_028463419.1">
    <property type="nucleotide sequence ID" value="XM_028609576.1"/>
</dbReference>
<feature type="region of interest" description="Disordered" evidence="1">
    <location>
        <begin position="281"/>
        <end position="336"/>
    </location>
</feature>
<feature type="compositionally biased region" description="Low complexity" evidence="1">
    <location>
        <begin position="183"/>
        <end position="195"/>
    </location>
</feature>
<proteinExistence type="predicted"/>
<evidence type="ECO:0000313" key="2">
    <source>
        <dbReference type="EMBL" id="ROT35613.1"/>
    </source>
</evidence>